<reference evidence="1" key="1">
    <citation type="submission" date="2021-04" db="EMBL/GenBank/DDBJ databases">
        <authorList>
            <person name="Tunstrom K."/>
        </authorList>
    </citation>
    <scope>NUCLEOTIDE SEQUENCE</scope>
</reference>
<organism evidence="1 2">
    <name type="scientific">Parnassius apollo</name>
    <name type="common">Apollo butterfly</name>
    <name type="synonym">Papilio apollo</name>
    <dbReference type="NCBI Taxonomy" id="110799"/>
    <lineage>
        <taxon>Eukaryota</taxon>
        <taxon>Metazoa</taxon>
        <taxon>Ecdysozoa</taxon>
        <taxon>Arthropoda</taxon>
        <taxon>Hexapoda</taxon>
        <taxon>Insecta</taxon>
        <taxon>Pterygota</taxon>
        <taxon>Neoptera</taxon>
        <taxon>Endopterygota</taxon>
        <taxon>Lepidoptera</taxon>
        <taxon>Glossata</taxon>
        <taxon>Ditrysia</taxon>
        <taxon>Papilionoidea</taxon>
        <taxon>Papilionidae</taxon>
        <taxon>Parnassiinae</taxon>
        <taxon>Parnassini</taxon>
        <taxon>Parnassius</taxon>
        <taxon>Parnassius</taxon>
    </lineage>
</organism>
<dbReference type="EMBL" id="CAJQZP010000501">
    <property type="protein sequence ID" value="CAG4964664.1"/>
    <property type="molecule type" value="Genomic_DNA"/>
</dbReference>
<accession>A0A8S3WJT7</accession>
<name>A0A8S3WJT7_PARAO</name>
<evidence type="ECO:0000313" key="1">
    <source>
        <dbReference type="EMBL" id="CAG4964664.1"/>
    </source>
</evidence>
<gene>
    <name evidence="1" type="ORF">PAPOLLO_LOCUS7240</name>
</gene>
<dbReference type="AlphaFoldDB" id="A0A8S3WJT7"/>
<dbReference type="OrthoDB" id="7107965at2759"/>
<dbReference type="Proteomes" id="UP000691718">
    <property type="component" value="Unassembled WGS sequence"/>
</dbReference>
<sequence length="313" mass="34507">MRQRININKNLNFRYLNLSKIGVRHSACKETIVVLMESEDIAEIVENPVVAQEHPVDHIYSRLATNPPASSFLNIGHTCASSSGSQMTEGMEFDQDPSISILETESTAIVCDQGSTFRTAINIINMETERKRILNEEYNDGTIEISGQQLSVVYDPPHLLKGLRNNLLLTKDMVFKGKVATWKVIETVFDSDCQLGHTRIEKKMKVSVAAQTLSATTSGMLKYTALFKTTTSGENVCETMATTEDKGDTIIDLLQLISSSNVDESSSSIFDEDKENAICSGPITKTKNISGCDRSLTPVNERLRVHSSAYTAG</sequence>
<keyword evidence="2" id="KW-1185">Reference proteome</keyword>
<evidence type="ECO:0000313" key="2">
    <source>
        <dbReference type="Proteomes" id="UP000691718"/>
    </source>
</evidence>
<proteinExistence type="predicted"/>
<protein>
    <submittedName>
        <fullName evidence="1">(apollo) hypothetical protein</fullName>
    </submittedName>
</protein>
<comment type="caution">
    <text evidence="1">The sequence shown here is derived from an EMBL/GenBank/DDBJ whole genome shotgun (WGS) entry which is preliminary data.</text>
</comment>